<feature type="transmembrane region" description="Helical" evidence="1">
    <location>
        <begin position="181"/>
        <end position="204"/>
    </location>
</feature>
<evidence type="ECO:0008006" key="3">
    <source>
        <dbReference type="Google" id="ProtNLM"/>
    </source>
</evidence>
<dbReference type="PANTHER" id="PTHR35337">
    <property type="entry name" value="SLR1478 PROTEIN"/>
    <property type="match status" value="1"/>
</dbReference>
<feature type="transmembrane region" description="Helical" evidence="1">
    <location>
        <begin position="298"/>
        <end position="316"/>
    </location>
</feature>
<gene>
    <name evidence="2" type="ORF">MNBD_GAMMA06-772</name>
</gene>
<proteinExistence type="predicted"/>
<dbReference type="AlphaFoldDB" id="A0A3B0W8X8"/>
<keyword evidence="1" id="KW-0812">Transmembrane</keyword>
<feature type="transmembrane region" description="Helical" evidence="1">
    <location>
        <begin position="112"/>
        <end position="134"/>
    </location>
</feature>
<organism evidence="2">
    <name type="scientific">hydrothermal vent metagenome</name>
    <dbReference type="NCBI Taxonomy" id="652676"/>
    <lineage>
        <taxon>unclassified sequences</taxon>
        <taxon>metagenomes</taxon>
        <taxon>ecological metagenomes</taxon>
    </lineage>
</organism>
<evidence type="ECO:0000313" key="2">
    <source>
        <dbReference type="EMBL" id="VAW52388.1"/>
    </source>
</evidence>
<keyword evidence="1" id="KW-0472">Membrane</keyword>
<protein>
    <recommendedName>
        <fullName evidence="3">Stage II sporulation protein M</fullName>
    </recommendedName>
</protein>
<feature type="transmembrane region" description="Helical" evidence="1">
    <location>
        <begin position="265"/>
        <end position="286"/>
    </location>
</feature>
<name>A0A3B0W8X8_9ZZZZ</name>
<dbReference type="InterPro" id="IPR002798">
    <property type="entry name" value="SpoIIM-like"/>
</dbReference>
<feature type="transmembrane region" description="Helical" evidence="1">
    <location>
        <begin position="224"/>
        <end position="244"/>
    </location>
</feature>
<dbReference type="Pfam" id="PF01944">
    <property type="entry name" value="SpoIIM"/>
    <property type="match status" value="1"/>
</dbReference>
<dbReference type="EMBL" id="UOFD01000046">
    <property type="protein sequence ID" value="VAW52388.1"/>
    <property type="molecule type" value="Genomic_DNA"/>
</dbReference>
<accession>A0A3B0W8X8</accession>
<dbReference type="PANTHER" id="PTHR35337:SF1">
    <property type="entry name" value="SLR1478 PROTEIN"/>
    <property type="match status" value="1"/>
</dbReference>
<evidence type="ECO:0000256" key="1">
    <source>
        <dbReference type="SAM" id="Phobius"/>
    </source>
</evidence>
<keyword evidence="1" id="KW-1133">Transmembrane helix</keyword>
<sequence>MDNNIQQQTLESWLKKRVTSWQKLHLLFQSQDKKTGNLSQVREIINGFRALANDLSLARQTLPNSRLHHRLEALFLNGHQLIYRTPSNILLKLKEIYTVESPNLIRSMSQTIINTIALFLFSMSCGWLLITAFPDLITLFVSTEMINRVQSGELWTNGLLNIIPSSLLSFQLMANNITVSIVAFTMGVFYGLGTLYIILLNGLMLGATFAFTAQYNLDGELFKFIISHGVVELSVICISGAMGLKLGEALLRPGSNTRQQAFQQATADAGKVLIVVLPFLILAGIIEGYISPNASYSLTFRLFTGLITGTFFWLFISNGPKFWDSTLAHNNH</sequence>
<reference evidence="2" key="1">
    <citation type="submission" date="2018-06" db="EMBL/GenBank/DDBJ databases">
        <authorList>
            <person name="Zhirakovskaya E."/>
        </authorList>
    </citation>
    <scope>NUCLEOTIDE SEQUENCE</scope>
</reference>